<evidence type="ECO:0000256" key="2">
    <source>
        <dbReference type="PIRSR" id="PIRSR637460-2"/>
    </source>
</evidence>
<evidence type="ECO:0000313" key="6">
    <source>
        <dbReference type="Proteomes" id="UP000066480"/>
    </source>
</evidence>
<keyword evidence="3" id="KW-0732">Signal</keyword>
<evidence type="ECO:0000256" key="1">
    <source>
        <dbReference type="PIRSR" id="PIRSR637460-1"/>
    </source>
</evidence>
<dbReference type="GO" id="GO:0019433">
    <property type="term" value="P:triglyceride catabolic process"/>
    <property type="evidence" value="ECO:0007669"/>
    <property type="project" value="TreeGrafter"/>
</dbReference>
<keyword evidence="2" id="KW-1015">Disulfide bond</keyword>
<keyword evidence="6" id="KW-1185">Reference proteome</keyword>
<dbReference type="KEGG" id="lmoi:VV02_05330"/>
<name>A0A0K1JFD9_9MICO</name>
<feature type="chain" id="PRO_5005461801" evidence="3">
    <location>
        <begin position="28"/>
        <end position="284"/>
    </location>
</feature>
<gene>
    <name evidence="5" type="ORF">VV02_05330</name>
</gene>
<dbReference type="PATRIC" id="fig|571913.6.peg.1086"/>
<protein>
    <submittedName>
        <fullName evidence="5">Lipase</fullName>
    </submittedName>
</protein>
<sequence>MHSYARLASIGLAAAALVAATTSIADAADPVKYVNLGDSYSAGSGVLPLSSGINPLCAQSTKNWAHDVAATKGYQLTDVSCGGAQTKDFYAGQYPGMAPQLDAVAADTDVVTLTMGGNDNNTFISAILACGSAGIATAGQGNPCTKLYGDTFTKAINEKTYPALVKGLQAIKAKAPAAKVVISGYPWITPAKGGCFPQLPIASGDVPYLRNLQATLNSAVSRAAGATGSTYVDLSAASAGHDACQAPGVRWVEPLLFTTQFVPVHPNALGEQGMANAALAQAGL</sequence>
<dbReference type="GO" id="GO:0004806">
    <property type="term" value="F:triacylglycerol lipase activity"/>
    <property type="evidence" value="ECO:0007669"/>
    <property type="project" value="TreeGrafter"/>
</dbReference>
<dbReference type="PANTHER" id="PTHR37981:SF1">
    <property type="entry name" value="SGNH HYDROLASE-TYPE ESTERASE DOMAIN-CONTAINING PROTEIN"/>
    <property type="match status" value="1"/>
</dbReference>
<dbReference type="InterPro" id="IPR037460">
    <property type="entry name" value="SEST-like"/>
</dbReference>
<feature type="active site" evidence="1">
    <location>
        <position position="265"/>
    </location>
</feature>
<dbReference type="InterPro" id="IPR036514">
    <property type="entry name" value="SGNH_hydro_sf"/>
</dbReference>
<feature type="active site" description="Nucleophile" evidence="1">
    <location>
        <position position="39"/>
    </location>
</feature>
<feature type="signal peptide" evidence="3">
    <location>
        <begin position="1"/>
        <end position="27"/>
    </location>
</feature>
<reference evidence="5 6" key="1">
    <citation type="submission" date="2015-03" db="EMBL/GenBank/DDBJ databases">
        <title>Luteipulveratus halotolerans sp. nov., a novel actinobacterium (Dermacoccaceae) from Sarawak, Malaysia.</title>
        <authorList>
            <person name="Juboi H."/>
            <person name="Basik A."/>
            <person name="Shamsul S.S."/>
            <person name="Arnold P."/>
            <person name="Schmitt E.K."/>
            <person name="Sanglier J.-J."/>
            <person name="Yeo T."/>
        </authorList>
    </citation>
    <scope>NUCLEOTIDE SEQUENCE [LARGE SCALE GENOMIC DNA]</scope>
    <source>
        <strain evidence="5 6">MN07-A0370</strain>
    </source>
</reference>
<evidence type="ECO:0000313" key="5">
    <source>
        <dbReference type="EMBL" id="AKU15424.1"/>
    </source>
</evidence>
<dbReference type="RefSeq" id="WP_052590313.1">
    <property type="nucleotide sequence ID" value="NZ_CP011112.1"/>
</dbReference>
<dbReference type="SUPFAM" id="SSF52266">
    <property type="entry name" value="SGNH hydrolase"/>
    <property type="match status" value="1"/>
</dbReference>
<dbReference type="Gene3D" id="3.40.50.1110">
    <property type="entry name" value="SGNH hydrolase"/>
    <property type="match status" value="1"/>
</dbReference>
<feature type="disulfide bond" evidence="2">
    <location>
        <begin position="57"/>
        <end position="81"/>
    </location>
</feature>
<feature type="disulfide bond" evidence="2">
    <location>
        <begin position="130"/>
        <end position="144"/>
    </location>
</feature>
<feature type="domain" description="SGNH hydrolase-type esterase" evidence="4">
    <location>
        <begin position="36"/>
        <end position="272"/>
    </location>
</feature>
<dbReference type="STRING" id="571913.VV02_05330"/>
<dbReference type="OrthoDB" id="5503950at2"/>
<dbReference type="CDD" id="cd01823">
    <property type="entry name" value="SEST_like"/>
    <property type="match status" value="1"/>
</dbReference>
<dbReference type="InterPro" id="IPR013830">
    <property type="entry name" value="SGNH_hydro"/>
</dbReference>
<dbReference type="Proteomes" id="UP000066480">
    <property type="component" value="Chromosome"/>
</dbReference>
<proteinExistence type="predicted"/>
<dbReference type="Pfam" id="PF13472">
    <property type="entry name" value="Lipase_GDSL_2"/>
    <property type="match status" value="1"/>
</dbReference>
<dbReference type="AlphaFoldDB" id="A0A0K1JFD9"/>
<dbReference type="PANTHER" id="PTHR37981">
    <property type="entry name" value="LIPASE 2"/>
    <property type="match status" value="1"/>
</dbReference>
<feature type="disulfide bond" evidence="2">
    <location>
        <begin position="195"/>
        <end position="244"/>
    </location>
</feature>
<evidence type="ECO:0000256" key="3">
    <source>
        <dbReference type="SAM" id="SignalP"/>
    </source>
</evidence>
<accession>A0A0K1JFD9</accession>
<organism evidence="5 6">
    <name type="scientific">Luteipulveratus mongoliensis</name>
    <dbReference type="NCBI Taxonomy" id="571913"/>
    <lineage>
        <taxon>Bacteria</taxon>
        <taxon>Bacillati</taxon>
        <taxon>Actinomycetota</taxon>
        <taxon>Actinomycetes</taxon>
        <taxon>Micrococcales</taxon>
        <taxon>Dermacoccaceae</taxon>
        <taxon>Luteipulveratus</taxon>
    </lineage>
</organism>
<dbReference type="EMBL" id="CP011112">
    <property type="protein sequence ID" value="AKU15424.1"/>
    <property type="molecule type" value="Genomic_DNA"/>
</dbReference>
<evidence type="ECO:0000259" key="4">
    <source>
        <dbReference type="Pfam" id="PF13472"/>
    </source>
</evidence>